<dbReference type="GO" id="GO:0019901">
    <property type="term" value="F:protein kinase binding"/>
    <property type="evidence" value="ECO:0007669"/>
    <property type="project" value="TreeGrafter"/>
</dbReference>
<dbReference type="GO" id="GO:0005737">
    <property type="term" value="C:cytoplasm"/>
    <property type="evidence" value="ECO:0007669"/>
    <property type="project" value="TreeGrafter"/>
</dbReference>
<sequence length="513" mass="56456">EDVSSLIEVLYKLLRGTARSIIRWLLKCSNVSPPPTRSSDLVRVLEATNLTDVVVHPTEHTPFYVSITIFVLVSFVLFYVLMVAYSWLSAVWNVMRTAKTPDDPSRLPVVQPDQIGFEERPPKFKVKMSEPVHVHLVESTKKRSEAAAKPKKGPGSIRDILGRSKVESIVEIPMQTAPPMLLQPGSVEKILDRDSIGLASTQSSQSRKTTDIPPTSTTPPSTVFTGALATTTTTANREAAGRGYDCTTDLSSGGSSVYLEEVNGSINARNYRNIFDTLSRSPTAAEQKALSLIFGDSEDDKSVVISALRRRKPQAVDFLKDPPLAKSTPRRRRPQLEVSFREPSEYELSLGVRYGAGAEIVTPTTSGIARSPKKYTPCSKVSSLTIANDVTTAPPDPLRPTIGLLPLSTECAVRAGCRECQLQPLHAVVLRWSEANSKTVFVSGSFVNWNSKIPMRRDRVGWVVELRVPRGHHEYRFIVDGKWALDRGRLGTIHATTASQKKGAVVNHIVHVN</sequence>
<feature type="compositionally biased region" description="Basic and acidic residues" evidence="4">
    <location>
        <begin position="138"/>
        <end position="148"/>
    </location>
</feature>
<dbReference type="InterPro" id="IPR032640">
    <property type="entry name" value="AMPK1_CBM"/>
</dbReference>
<feature type="non-terminal residue" evidence="7">
    <location>
        <position position="1"/>
    </location>
</feature>
<dbReference type="SUPFAM" id="SSF81296">
    <property type="entry name" value="E set domains"/>
    <property type="match status" value="1"/>
</dbReference>
<dbReference type="Pfam" id="PF16561">
    <property type="entry name" value="AMPK1_CBM"/>
    <property type="match status" value="1"/>
</dbReference>
<evidence type="ECO:0000256" key="5">
    <source>
        <dbReference type="SAM" id="Phobius"/>
    </source>
</evidence>
<dbReference type="PANTHER" id="PTHR10343:SF84">
    <property type="entry name" value="5'-AMP-ACTIVATED PROTEIN KINASE SUBUNIT BETA-1"/>
    <property type="match status" value="1"/>
</dbReference>
<comment type="function">
    <text evidence="2">Non-catalytic subunit of AMP-activated protein kinase (AMPK), an energy sensor protein kinase that plays a key role in regulating cellular energy metabolism. In response to reduction of intracellular ATP levels, AMPK activates energy-producing pathways and inhibits energy-consuming processes: inhibits protein, carbohydrate and lipid biosynthesis, as well as cell growth and proliferation. AMPK acts via direct phosphorylation of metabolic enzymes, and by longer-term effects via phosphorylation of transcription regulators. Also acts as a regulator of cellular polarity by remodeling the actin cytoskeleton; probably by indirectly activating myosin. Beta non-catalytic subunit acts as a scaffold on which the AMPK complex assembles, via its C-terminus that bridges alpha (PRKAA1 or PRKAA2) and gamma subunits (PRKAG1, PRKAG2 or PRKAG3).</text>
</comment>
<dbReference type="GO" id="GO:0007165">
    <property type="term" value="P:signal transduction"/>
    <property type="evidence" value="ECO:0007669"/>
    <property type="project" value="TreeGrafter"/>
</dbReference>
<comment type="similarity">
    <text evidence="1">Belongs to the 5'-AMP-activated protein kinase beta subunit family.</text>
</comment>
<proteinExistence type="inferred from homology"/>
<dbReference type="AlphaFoldDB" id="A0AAV5TU95"/>
<accession>A0AAV5TU95</accession>
<evidence type="ECO:0000256" key="3">
    <source>
        <dbReference type="ARBA" id="ARBA00040010"/>
    </source>
</evidence>
<dbReference type="Proteomes" id="UP001432027">
    <property type="component" value="Unassembled WGS sequence"/>
</dbReference>
<evidence type="ECO:0000313" key="7">
    <source>
        <dbReference type="EMBL" id="GMS97792.1"/>
    </source>
</evidence>
<name>A0AAV5TU95_9BILA</name>
<dbReference type="FunFam" id="2.60.40.10:FF:001860">
    <property type="entry name" value="Sucrose nonfermenting 4-like protein"/>
    <property type="match status" value="1"/>
</dbReference>
<keyword evidence="5" id="KW-1133">Transmembrane helix</keyword>
<organism evidence="7 8">
    <name type="scientific">Pristionchus entomophagus</name>
    <dbReference type="NCBI Taxonomy" id="358040"/>
    <lineage>
        <taxon>Eukaryota</taxon>
        <taxon>Metazoa</taxon>
        <taxon>Ecdysozoa</taxon>
        <taxon>Nematoda</taxon>
        <taxon>Chromadorea</taxon>
        <taxon>Rhabditida</taxon>
        <taxon>Rhabditina</taxon>
        <taxon>Diplogasteromorpha</taxon>
        <taxon>Diplogasteroidea</taxon>
        <taxon>Neodiplogasteridae</taxon>
        <taxon>Pristionchus</taxon>
    </lineage>
</organism>
<keyword evidence="5" id="KW-0472">Membrane</keyword>
<evidence type="ECO:0000256" key="4">
    <source>
        <dbReference type="SAM" id="MobiDB-lite"/>
    </source>
</evidence>
<comment type="caution">
    <text evidence="7">The sequence shown here is derived from an EMBL/GenBank/DDBJ whole genome shotgun (WGS) entry which is preliminary data.</text>
</comment>
<evidence type="ECO:0000313" key="8">
    <source>
        <dbReference type="Proteomes" id="UP001432027"/>
    </source>
</evidence>
<dbReference type="EMBL" id="BTSX01000004">
    <property type="protein sequence ID" value="GMS97792.1"/>
    <property type="molecule type" value="Genomic_DNA"/>
</dbReference>
<dbReference type="InterPro" id="IPR013783">
    <property type="entry name" value="Ig-like_fold"/>
</dbReference>
<evidence type="ECO:0000259" key="6">
    <source>
        <dbReference type="Pfam" id="PF16561"/>
    </source>
</evidence>
<dbReference type="Gene3D" id="2.60.40.10">
    <property type="entry name" value="Immunoglobulins"/>
    <property type="match status" value="1"/>
</dbReference>
<feature type="region of interest" description="Disordered" evidence="4">
    <location>
        <begin position="138"/>
        <end position="158"/>
    </location>
</feature>
<reference evidence="7" key="1">
    <citation type="submission" date="2023-10" db="EMBL/GenBank/DDBJ databases">
        <title>Genome assembly of Pristionchus species.</title>
        <authorList>
            <person name="Yoshida K."/>
            <person name="Sommer R.J."/>
        </authorList>
    </citation>
    <scope>NUCLEOTIDE SEQUENCE</scope>
    <source>
        <strain evidence="7">RS0144</strain>
    </source>
</reference>
<dbReference type="PANTHER" id="PTHR10343">
    <property type="entry name" value="5'-AMP-ACTIVATED PROTEIN KINASE , BETA SUBUNIT"/>
    <property type="match status" value="1"/>
</dbReference>
<dbReference type="GO" id="GO:0031588">
    <property type="term" value="C:nucleotide-activated protein kinase complex"/>
    <property type="evidence" value="ECO:0007669"/>
    <property type="project" value="TreeGrafter"/>
</dbReference>
<feature type="domain" description="AMP-activated protein kinase glycogen-binding" evidence="6">
    <location>
        <begin position="428"/>
        <end position="509"/>
    </location>
</feature>
<feature type="compositionally biased region" description="Low complexity" evidence="4">
    <location>
        <begin position="213"/>
        <end position="224"/>
    </location>
</feature>
<evidence type="ECO:0000256" key="2">
    <source>
        <dbReference type="ARBA" id="ARBA00025180"/>
    </source>
</evidence>
<protein>
    <recommendedName>
        <fullName evidence="3">5'-AMP-activated protein kinase subunit beta-1</fullName>
    </recommendedName>
</protein>
<dbReference type="InterPro" id="IPR014756">
    <property type="entry name" value="Ig_E-set"/>
</dbReference>
<feature type="compositionally biased region" description="Polar residues" evidence="4">
    <location>
        <begin position="198"/>
        <end position="207"/>
    </location>
</feature>
<dbReference type="InterPro" id="IPR050827">
    <property type="entry name" value="CRP1_MDG1_kinase"/>
</dbReference>
<dbReference type="GO" id="GO:0005634">
    <property type="term" value="C:nucleus"/>
    <property type="evidence" value="ECO:0007669"/>
    <property type="project" value="TreeGrafter"/>
</dbReference>
<gene>
    <name evidence="7" type="ORF">PENTCL1PPCAC_19967</name>
</gene>
<feature type="transmembrane region" description="Helical" evidence="5">
    <location>
        <begin position="63"/>
        <end position="88"/>
    </location>
</feature>
<feature type="region of interest" description="Disordered" evidence="4">
    <location>
        <begin position="197"/>
        <end position="224"/>
    </location>
</feature>
<keyword evidence="8" id="KW-1185">Reference proteome</keyword>
<keyword evidence="5" id="KW-0812">Transmembrane</keyword>
<dbReference type="CDD" id="cd02859">
    <property type="entry name" value="E_set_AMPKbeta_like_N"/>
    <property type="match status" value="1"/>
</dbReference>
<evidence type="ECO:0000256" key="1">
    <source>
        <dbReference type="ARBA" id="ARBA00010926"/>
    </source>
</evidence>